<dbReference type="OrthoDB" id="3478887at2"/>
<organism evidence="5 6">
    <name type="scientific">Actinomadura darangshiensis</name>
    <dbReference type="NCBI Taxonomy" id="705336"/>
    <lineage>
        <taxon>Bacteria</taxon>
        <taxon>Bacillati</taxon>
        <taxon>Actinomycetota</taxon>
        <taxon>Actinomycetes</taxon>
        <taxon>Streptosporangiales</taxon>
        <taxon>Thermomonosporaceae</taxon>
        <taxon>Actinomadura</taxon>
    </lineage>
</organism>
<dbReference type="InterPro" id="IPR000835">
    <property type="entry name" value="HTH_MarR-typ"/>
</dbReference>
<evidence type="ECO:0000256" key="2">
    <source>
        <dbReference type="ARBA" id="ARBA00023125"/>
    </source>
</evidence>
<dbReference type="AlphaFoldDB" id="A0A4R5C2U8"/>
<dbReference type="Proteomes" id="UP000295578">
    <property type="component" value="Unassembled WGS sequence"/>
</dbReference>
<keyword evidence="1" id="KW-0805">Transcription regulation</keyword>
<dbReference type="InterPro" id="IPR036390">
    <property type="entry name" value="WH_DNA-bd_sf"/>
</dbReference>
<dbReference type="Pfam" id="PF01047">
    <property type="entry name" value="MarR"/>
    <property type="match status" value="1"/>
</dbReference>
<dbReference type="PANTHER" id="PTHR42756">
    <property type="entry name" value="TRANSCRIPTIONAL REGULATOR, MARR"/>
    <property type="match status" value="1"/>
</dbReference>
<evidence type="ECO:0000259" key="4">
    <source>
        <dbReference type="PROSITE" id="PS50995"/>
    </source>
</evidence>
<dbReference type="GO" id="GO:0003677">
    <property type="term" value="F:DNA binding"/>
    <property type="evidence" value="ECO:0007669"/>
    <property type="project" value="UniProtKB-KW"/>
</dbReference>
<comment type="caution">
    <text evidence="5">The sequence shown here is derived from an EMBL/GenBank/DDBJ whole genome shotgun (WGS) entry which is preliminary data.</text>
</comment>
<proteinExistence type="predicted"/>
<dbReference type="GO" id="GO:0003700">
    <property type="term" value="F:DNA-binding transcription factor activity"/>
    <property type="evidence" value="ECO:0007669"/>
    <property type="project" value="InterPro"/>
</dbReference>
<dbReference type="InterPro" id="IPR036388">
    <property type="entry name" value="WH-like_DNA-bd_sf"/>
</dbReference>
<protein>
    <submittedName>
        <fullName evidence="5">MarR family transcriptional regulator</fullName>
    </submittedName>
</protein>
<keyword evidence="6" id="KW-1185">Reference proteome</keyword>
<gene>
    <name evidence="5" type="ORF">E1293_02685</name>
</gene>
<keyword evidence="3" id="KW-0804">Transcription</keyword>
<evidence type="ECO:0000313" key="6">
    <source>
        <dbReference type="Proteomes" id="UP000295578"/>
    </source>
</evidence>
<dbReference type="PRINTS" id="PR00598">
    <property type="entry name" value="HTHMARR"/>
</dbReference>
<keyword evidence="2" id="KW-0238">DNA-binding</keyword>
<dbReference type="Gene3D" id="1.10.10.10">
    <property type="entry name" value="Winged helix-like DNA-binding domain superfamily/Winged helix DNA-binding domain"/>
    <property type="match status" value="1"/>
</dbReference>
<dbReference type="SUPFAM" id="SSF46785">
    <property type="entry name" value="Winged helix' DNA-binding domain"/>
    <property type="match status" value="1"/>
</dbReference>
<dbReference type="PROSITE" id="PS50995">
    <property type="entry name" value="HTH_MARR_2"/>
    <property type="match status" value="1"/>
</dbReference>
<accession>A0A4R5C2U8</accession>
<evidence type="ECO:0000256" key="1">
    <source>
        <dbReference type="ARBA" id="ARBA00023015"/>
    </source>
</evidence>
<name>A0A4R5C2U8_9ACTN</name>
<evidence type="ECO:0000313" key="5">
    <source>
        <dbReference type="EMBL" id="TDD91092.1"/>
    </source>
</evidence>
<evidence type="ECO:0000256" key="3">
    <source>
        <dbReference type="ARBA" id="ARBA00023163"/>
    </source>
</evidence>
<dbReference type="SMART" id="SM00347">
    <property type="entry name" value="HTH_MARR"/>
    <property type="match status" value="1"/>
</dbReference>
<sequence length="153" mass="16957">MEHVYYGGMDGPRYERGTGFLLARMGSLTARSWTAFLAAHDLTQGQYTVLFTLKERGSIGQGRIAELVAVDARNIVTVIDALARRGLIERRADDTDRRRRLVALTEAGTAVVQDIAAAAAQEQDVFLNPLSHAEREELNRLLTRLYETHVSSG</sequence>
<feature type="domain" description="HTH marR-type" evidence="4">
    <location>
        <begin position="1"/>
        <end position="147"/>
    </location>
</feature>
<dbReference type="EMBL" id="SMKY01000006">
    <property type="protein sequence ID" value="TDD91092.1"/>
    <property type="molecule type" value="Genomic_DNA"/>
</dbReference>
<dbReference type="PANTHER" id="PTHR42756:SF1">
    <property type="entry name" value="TRANSCRIPTIONAL REPRESSOR OF EMRAB OPERON"/>
    <property type="match status" value="1"/>
</dbReference>
<reference evidence="5 6" key="1">
    <citation type="submission" date="2019-03" db="EMBL/GenBank/DDBJ databases">
        <title>Draft genome sequences of novel Actinobacteria.</title>
        <authorList>
            <person name="Sahin N."/>
            <person name="Ay H."/>
            <person name="Saygin H."/>
        </authorList>
    </citation>
    <scope>NUCLEOTIDE SEQUENCE [LARGE SCALE GENOMIC DNA]</scope>
    <source>
        <strain evidence="5 6">DSM 45941</strain>
    </source>
</reference>